<accession>A0AAD1ZZ38</accession>
<evidence type="ECO:0000313" key="4">
    <source>
        <dbReference type="Proteomes" id="UP000834106"/>
    </source>
</evidence>
<dbReference type="InterPro" id="IPR027850">
    <property type="entry name" value="DUF4504"/>
</dbReference>
<gene>
    <name evidence="3" type="ORF">FPE_LOCUS25653</name>
</gene>
<dbReference type="Pfam" id="PF14953">
    <property type="entry name" value="DUF4504"/>
    <property type="match status" value="1"/>
</dbReference>
<evidence type="ECO:0000313" key="3">
    <source>
        <dbReference type="EMBL" id="CAI9778223.1"/>
    </source>
</evidence>
<protein>
    <recommendedName>
        <fullName evidence="2">FAR1 domain-containing protein</fullName>
    </recommendedName>
</protein>
<feature type="coiled-coil region" evidence="1">
    <location>
        <begin position="510"/>
        <end position="562"/>
    </location>
</feature>
<keyword evidence="4" id="KW-1185">Reference proteome</keyword>
<dbReference type="AlphaFoldDB" id="A0AAD1ZZ38"/>
<proteinExistence type="predicted"/>
<dbReference type="PANTHER" id="PTHR31366">
    <property type="entry name" value="UPF0739 PROTEIN C1ORF74"/>
    <property type="match status" value="1"/>
</dbReference>
<dbReference type="PANTHER" id="PTHR31366:SF2">
    <property type="entry name" value="UPF0739 PROTEIN C1ORF74"/>
    <property type="match status" value="1"/>
</dbReference>
<evidence type="ECO:0000256" key="1">
    <source>
        <dbReference type="SAM" id="Coils"/>
    </source>
</evidence>
<organism evidence="3 4">
    <name type="scientific">Fraxinus pennsylvanica</name>
    <dbReference type="NCBI Taxonomy" id="56036"/>
    <lineage>
        <taxon>Eukaryota</taxon>
        <taxon>Viridiplantae</taxon>
        <taxon>Streptophyta</taxon>
        <taxon>Embryophyta</taxon>
        <taxon>Tracheophyta</taxon>
        <taxon>Spermatophyta</taxon>
        <taxon>Magnoliopsida</taxon>
        <taxon>eudicotyledons</taxon>
        <taxon>Gunneridae</taxon>
        <taxon>Pentapetalae</taxon>
        <taxon>asterids</taxon>
        <taxon>lamiids</taxon>
        <taxon>Lamiales</taxon>
        <taxon>Oleaceae</taxon>
        <taxon>Oleeae</taxon>
        <taxon>Fraxinus</taxon>
    </lineage>
</organism>
<keyword evidence="1" id="KW-0175">Coiled coil</keyword>
<feature type="domain" description="FAR1" evidence="2">
    <location>
        <begin position="404"/>
        <end position="490"/>
    </location>
</feature>
<dbReference type="Proteomes" id="UP000834106">
    <property type="component" value="Chromosome 16"/>
</dbReference>
<reference evidence="3" key="1">
    <citation type="submission" date="2023-05" db="EMBL/GenBank/DDBJ databases">
        <authorList>
            <person name="Huff M."/>
        </authorList>
    </citation>
    <scope>NUCLEOTIDE SEQUENCE</scope>
</reference>
<dbReference type="InterPro" id="IPR004330">
    <property type="entry name" value="FAR1_DNA_bnd_dom"/>
</dbReference>
<dbReference type="EMBL" id="OU503051">
    <property type="protein sequence ID" value="CAI9778223.1"/>
    <property type="molecule type" value="Genomic_DNA"/>
</dbReference>
<name>A0AAD1ZZ38_9LAMI</name>
<dbReference type="Pfam" id="PF03101">
    <property type="entry name" value="FAR1"/>
    <property type="match status" value="1"/>
</dbReference>
<evidence type="ECO:0000259" key="2">
    <source>
        <dbReference type="Pfam" id="PF03101"/>
    </source>
</evidence>
<sequence length="568" mass="64127">MEVGVLEEILRVFESSISQIKWRLKLPSKRRLETDILALCTETRPVIMVDYGGKMPELQERLCAFLKHCKKESSVFEHLRVMVIEDMIYLIQVKALADFVKSSLNLEIEMLFVDLEKDPPKMITQGEKCSAALELLSAQKLFASVFSADGLNSDPLPNHGIDLTANAGSSLSEPVTSASSELIDLSCCLQTSQVTVPTLNGWLLGYPVVYLFGKEHIDRAIYNLSTKSLHIFQIFICSDQASSKGSRQELMSFTVPFDLSLEGSNEPWAKAFLARMLGRWERCKHFWGSLHMESFETTLRPDSALQCRFSQVAQFWMDFEIDGDVNGIVESSIDIVGRSDDGDAILGTSADGTLQHGLDIKMDEDSSVGDLFPLDESQTINSLGPADEPYVGQEFESEAEAHAFYNAYATQLGFIIRVSKLSRSRCDGSAIGRALVCNKEGFRMPDKREKIVRQRAETRVGCRAMILVRKVSSGKWVVTKFIKDHTHPLYPGKGRKDLIYDQYPNEHNKIRELTQQVAIEKKKAATYKRQLEMVFEHIEEHNQSLSKKIQAIVDNVREMESKEQQSDR</sequence>